<dbReference type="EMBL" id="UINC01098762">
    <property type="protein sequence ID" value="SVC57532.1"/>
    <property type="molecule type" value="Genomic_DNA"/>
</dbReference>
<organism evidence="1">
    <name type="scientific">marine metagenome</name>
    <dbReference type="NCBI Taxonomy" id="408172"/>
    <lineage>
        <taxon>unclassified sequences</taxon>
        <taxon>metagenomes</taxon>
        <taxon>ecological metagenomes</taxon>
    </lineage>
</organism>
<name>A0A382NCS4_9ZZZZ</name>
<proteinExistence type="predicted"/>
<protein>
    <submittedName>
        <fullName evidence="1">Uncharacterized protein</fullName>
    </submittedName>
</protein>
<evidence type="ECO:0000313" key="1">
    <source>
        <dbReference type="EMBL" id="SVC57532.1"/>
    </source>
</evidence>
<dbReference type="AlphaFoldDB" id="A0A382NCS4"/>
<reference evidence="1" key="1">
    <citation type="submission" date="2018-05" db="EMBL/GenBank/DDBJ databases">
        <authorList>
            <person name="Lanie J.A."/>
            <person name="Ng W.-L."/>
            <person name="Kazmierczak K.M."/>
            <person name="Andrzejewski T.M."/>
            <person name="Davidsen T.M."/>
            <person name="Wayne K.J."/>
            <person name="Tettelin H."/>
            <person name="Glass J.I."/>
            <person name="Rusch D."/>
            <person name="Podicherti R."/>
            <person name="Tsui H.-C.T."/>
            <person name="Winkler M.E."/>
        </authorList>
    </citation>
    <scope>NUCLEOTIDE SEQUENCE</scope>
</reference>
<sequence>MKTRIRDRWRNPEQHGSAETNGQALGYVCWQLALTAARNLHAEDFIYQDDVQRVAVIREYLVFLVHAADRLAFDTLKDHDRTAFVPALAHACAAQFQRNAAEVLGSGDYREQFIETLNRRNSHYGECSFTEGTPGYALLRAFSDHIQAIMGDDQTNRWVMDQVMDIDGPSVVKQLAKSMQNLGSGADSARNAPAVK</sequence>
<accession>A0A382NCS4</accession>
<gene>
    <name evidence="1" type="ORF">METZ01_LOCUS310386</name>
</gene>